<dbReference type="SUPFAM" id="SSF46977">
    <property type="entry name" value="Succinate dehydrogenase/fumarate reductase flavoprotein C-terminal domain"/>
    <property type="match status" value="1"/>
</dbReference>
<dbReference type="GO" id="GO:0009055">
    <property type="term" value="F:electron transfer activity"/>
    <property type="evidence" value="ECO:0007669"/>
    <property type="project" value="TreeGrafter"/>
</dbReference>
<keyword evidence="2" id="KW-0560">Oxidoreductase</keyword>
<dbReference type="Pfam" id="PF00890">
    <property type="entry name" value="FAD_binding_2"/>
    <property type="match status" value="1"/>
</dbReference>
<reference evidence="4 5" key="1">
    <citation type="submission" date="2020-10" db="EMBL/GenBank/DDBJ databases">
        <title>Haloactinobacterium sp. RN3S43, a bacterium isolated from saline soil.</title>
        <authorList>
            <person name="Sun J.-Q."/>
        </authorList>
    </citation>
    <scope>NUCLEOTIDE SEQUENCE [LARGE SCALE GENOMIC DNA]</scope>
    <source>
        <strain evidence="4 5">RN3S43</strain>
    </source>
</reference>
<dbReference type="GO" id="GO:0050660">
    <property type="term" value="F:flavin adenine dinucleotide binding"/>
    <property type="evidence" value="ECO:0007669"/>
    <property type="project" value="TreeGrafter"/>
</dbReference>
<keyword evidence="5" id="KW-1185">Reference proteome</keyword>
<evidence type="ECO:0000313" key="4">
    <source>
        <dbReference type="EMBL" id="QOR70117.1"/>
    </source>
</evidence>
<dbReference type="SUPFAM" id="SSF51905">
    <property type="entry name" value="FAD/NAD(P)-binding domain"/>
    <property type="match status" value="1"/>
</dbReference>
<evidence type="ECO:0000256" key="1">
    <source>
        <dbReference type="ARBA" id="ARBA00022630"/>
    </source>
</evidence>
<dbReference type="InterPro" id="IPR030664">
    <property type="entry name" value="SdhA/FrdA/AprA"/>
</dbReference>
<dbReference type="InterPro" id="IPR036188">
    <property type="entry name" value="FAD/NAD-bd_sf"/>
</dbReference>
<keyword evidence="1" id="KW-0285">Flavoprotein</keyword>
<proteinExistence type="predicted"/>
<dbReference type="PANTHER" id="PTHR11632">
    <property type="entry name" value="SUCCINATE DEHYDROGENASE 2 FLAVOPROTEIN SUBUNIT"/>
    <property type="match status" value="1"/>
</dbReference>
<name>A0A7M1SSJ3_9MICO</name>
<dbReference type="EMBL" id="CP063169">
    <property type="protein sequence ID" value="QOR70117.1"/>
    <property type="molecule type" value="Genomic_DNA"/>
</dbReference>
<dbReference type="Gene3D" id="3.50.50.60">
    <property type="entry name" value="FAD/NAD(P)-binding domain"/>
    <property type="match status" value="2"/>
</dbReference>
<dbReference type="PANTHER" id="PTHR11632:SF51">
    <property type="entry name" value="SUCCINATE DEHYDROGENASE [UBIQUINONE] FLAVOPROTEIN SUBUNIT, MITOCHONDRIAL"/>
    <property type="match status" value="1"/>
</dbReference>
<dbReference type="GO" id="GO:0000104">
    <property type="term" value="F:succinate dehydrogenase activity"/>
    <property type="evidence" value="ECO:0007669"/>
    <property type="project" value="TreeGrafter"/>
</dbReference>
<accession>A0A7M1SSJ3</accession>
<dbReference type="RefSeq" id="WP_193496807.1">
    <property type="nucleotide sequence ID" value="NZ_CP063169.1"/>
</dbReference>
<dbReference type="KEGG" id="halt:IM660_16020"/>
<evidence type="ECO:0000259" key="3">
    <source>
        <dbReference type="Pfam" id="PF00890"/>
    </source>
</evidence>
<sequence length="713" mass="77686">MSTATTDVPGAELHTIAGTDIPVVTANTVVVGTGSAGFCAADRLWEFGQDDIVMVTDKVGAGASRNAGSDKQTYYKLSLSGAEGDSVNEMAQTLFSGGAMDGDNALAEAALSARGFLRLCDLGVPFPQSRYGEFVGYKTDHDPRRRGTSVGPYTSRSMVEQLEKKVARNGTPVFDECRVVDLIVREGEIAGILLLRTDVPHDGERSPYLLVRCTNVVYATGGPAGIYATRVFPNGQWGASGAAYRAGVHGKNLTEWQFGLASIKPRWNVSGTYMQVIPRFVSTDADGNDEREFLTEAIPDYGRMLTLVFLKGYQWPFDIRKARDGSSLIDLLVYRETVLRGRRVFLDFRSNPVRETFDHAELEPEALEYLEKAGVLFGTPIERLRHMNEPAYQFYLDKNPYVDLEQEMLEVDVCAQHNNGGLLVDAWWQSNVAGFFPVGEAGGAHGVYRPGGAALNSGQVGATRAAQFIAARRTDAPLAVEDFTAAAGPVVTGALALAEAAAARRAGGTPDNTGDLLTQVQELMSAKAGPVRSPESIQEALLQVHEWLSSYDELISADQTSRRSMNRTFLVRDILTTAYIYLSAMADYVGHGGKSRGSVLYTDPEGQLPLVGYGENAEAELDLPELFRFTLDGGALAHEVQETAWVAPLEARGACAPSEIPTAEPEFSEIVTREEGDRAGRPVFRWRPVRPLPADDDFFENVWKAYREDGNIH</sequence>
<dbReference type="InterPro" id="IPR003953">
    <property type="entry name" value="FAD-dep_OxRdtase_2_FAD-bd"/>
</dbReference>
<gene>
    <name evidence="4" type="ORF">IM660_16020</name>
</gene>
<feature type="domain" description="FAD-dependent oxidoreductase 2 FAD-binding" evidence="3">
    <location>
        <begin position="28"/>
        <end position="455"/>
    </location>
</feature>
<protein>
    <submittedName>
        <fullName evidence="4">FAD-binding protein</fullName>
    </submittedName>
</protein>
<dbReference type="InterPro" id="IPR037099">
    <property type="entry name" value="Fum_R/Succ_DH_flav-like_C_sf"/>
</dbReference>
<organism evidence="4 5">
    <name type="scientific">Ruania alkalisoli</name>
    <dbReference type="NCBI Taxonomy" id="2779775"/>
    <lineage>
        <taxon>Bacteria</taxon>
        <taxon>Bacillati</taxon>
        <taxon>Actinomycetota</taxon>
        <taxon>Actinomycetes</taxon>
        <taxon>Micrococcales</taxon>
        <taxon>Ruaniaceae</taxon>
        <taxon>Ruania</taxon>
    </lineage>
</organism>
<evidence type="ECO:0000256" key="2">
    <source>
        <dbReference type="ARBA" id="ARBA00023002"/>
    </source>
</evidence>
<dbReference type="Gene3D" id="1.20.58.100">
    <property type="entry name" value="Fumarate reductase/succinate dehydrogenase flavoprotein-like, C-terminal domain"/>
    <property type="match status" value="1"/>
</dbReference>
<dbReference type="AlphaFoldDB" id="A0A7M1SSJ3"/>
<evidence type="ECO:0000313" key="5">
    <source>
        <dbReference type="Proteomes" id="UP000593758"/>
    </source>
</evidence>
<dbReference type="GO" id="GO:0009061">
    <property type="term" value="P:anaerobic respiration"/>
    <property type="evidence" value="ECO:0007669"/>
    <property type="project" value="TreeGrafter"/>
</dbReference>
<dbReference type="Proteomes" id="UP000593758">
    <property type="component" value="Chromosome"/>
</dbReference>
<dbReference type="GO" id="GO:0005886">
    <property type="term" value="C:plasma membrane"/>
    <property type="evidence" value="ECO:0007669"/>
    <property type="project" value="TreeGrafter"/>
</dbReference>